<dbReference type="InterPro" id="IPR013078">
    <property type="entry name" value="His_Pase_superF_clade-1"/>
</dbReference>
<keyword evidence="3" id="KW-1185">Reference proteome</keyword>
<feature type="binding site" evidence="1">
    <location>
        <position position="100"/>
    </location>
    <ligand>
        <name>substrate</name>
    </ligand>
</feature>
<dbReference type="KEGG" id="aco:Amico_1444"/>
<organism evidence="2 3">
    <name type="scientific">Aminobacterium colombiense (strain DSM 12261 / ALA-1)</name>
    <dbReference type="NCBI Taxonomy" id="572547"/>
    <lineage>
        <taxon>Bacteria</taxon>
        <taxon>Thermotogati</taxon>
        <taxon>Synergistota</taxon>
        <taxon>Synergistia</taxon>
        <taxon>Synergistales</taxon>
        <taxon>Aminobacteriaceae</taxon>
        <taxon>Aminobacterium</taxon>
    </lineage>
</organism>
<dbReference type="CDD" id="cd07067">
    <property type="entry name" value="HP_PGM_like"/>
    <property type="match status" value="1"/>
</dbReference>
<dbReference type="Gene3D" id="3.40.50.1240">
    <property type="entry name" value="Phosphoglycerate mutase-like"/>
    <property type="match status" value="1"/>
</dbReference>
<accession>D5EG79</accession>
<dbReference type="RefSeq" id="WP_013048824.1">
    <property type="nucleotide sequence ID" value="NC_014011.1"/>
</dbReference>
<dbReference type="OrthoDB" id="9782128at2"/>
<feature type="binding site" evidence="1">
    <location>
        <position position="64"/>
    </location>
    <ligand>
        <name>substrate</name>
    </ligand>
</feature>
<evidence type="ECO:0000313" key="3">
    <source>
        <dbReference type="Proteomes" id="UP000002366"/>
    </source>
</evidence>
<dbReference type="SMART" id="SM00855">
    <property type="entry name" value="PGAM"/>
    <property type="match status" value="1"/>
</dbReference>
<dbReference type="InterPro" id="IPR029033">
    <property type="entry name" value="His_PPase_superfam"/>
</dbReference>
<dbReference type="PROSITE" id="PS00175">
    <property type="entry name" value="PG_MUTASE"/>
    <property type="match status" value="1"/>
</dbReference>
<dbReference type="GO" id="GO:0005737">
    <property type="term" value="C:cytoplasm"/>
    <property type="evidence" value="ECO:0007669"/>
    <property type="project" value="TreeGrafter"/>
</dbReference>
<dbReference type="InterPro" id="IPR001345">
    <property type="entry name" value="PG/BPGM_mutase_AS"/>
</dbReference>
<name>D5EG79_AMICL</name>
<dbReference type="Proteomes" id="UP000002366">
    <property type="component" value="Chromosome"/>
</dbReference>
<dbReference type="SUPFAM" id="SSF53254">
    <property type="entry name" value="Phosphoglycerate mutase-like"/>
    <property type="match status" value="1"/>
</dbReference>
<dbReference type="PANTHER" id="PTHR48100">
    <property type="entry name" value="BROAD-SPECIFICITY PHOSPHATASE YOR283W-RELATED"/>
    <property type="match status" value="1"/>
</dbReference>
<dbReference type="GO" id="GO:0016791">
    <property type="term" value="F:phosphatase activity"/>
    <property type="evidence" value="ECO:0007669"/>
    <property type="project" value="TreeGrafter"/>
</dbReference>
<gene>
    <name evidence="2" type="ordered locus">Amico_1444</name>
</gene>
<dbReference type="Pfam" id="PF00300">
    <property type="entry name" value="His_Phos_1"/>
    <property type="match status" value="1"/>
</dbReference>
<reference evidence="2 3" key="1">
    <citation type="journal article" date="2010" name="Stand. Genomic Sci.">
        <title>Complete genome sequence of Aminobacterium colombiense type strain (ALA-1).</title>
        <authorList>
            <person name="Chertkov O."/>
            <person name="Sikorski J."/>
            <person name="Brambilla E."/>
            <person name="Lapidus A."/>
            <person name="Copeland A."/>
            <person name="Glavina Del Rio T."/>
            <person name="Nolan M."/>
            <person name="Lucas S."/>
            <person name="Tice H."/>
            <person name="Cheng J.F."/>
            <person name="Han C."/>
            <person name="Detter J.C."/>
            <person name="Bruce D."/>
            <person name="Tapia R."/>
            <person name="Goodwin L."/>
            <person name="Pitluck S."/>
            <person name="Liolios K."/>
            <person name="Ivanova N."/>
            <person name="Mavromatis K."/>
            <person name="Ovchinnikova G."/>
            <person name="Pati A."/>
            <person name="Chen A."/>
            <person name="Palaniappan K."/>
            <person name="Land M."/>
            <person name="Hauser L."/>
            <person name="Chang Y.J."/>
            <person name="Jeffries C.D."/>
            <person name="Spring S."/>
            <person name="Rohde M."/>
            <person name="Goker M."/>
            <person name="Bristow J."/>
            <person name="Eisen J.A."/>
            <person name="Markowitz V."/>
            <person name="Hugenholtz P."/>
            <person name="Kyrpides N.C."/>
            <person name="Klenk H.P."/>
        </authorList>
    </citation>
    <scope>NUCLEOTIDE SEQUENCE [LARGE SCALE GENOMIC DNA]</scope>
    <source>
        <strain evidence="3">DSM 12261 / ALA-1</strain>
    </source>
</reference>
<dbReference type="eggNOG" id="COG0406">
    <property type="taxonomic scope" value="Bacteria"/>
</dbReference>
<dbReference type="HOGENOM" id="CLU_033323_8_4_0"/>
<dbReference type="PANTHER" id="PTHR48100:SF62">
    <property type="entry name" value="GLUCOSYL-3-PHOSPHOGLYCERATE PHOSPHATASE"/>
    <property type="match status" value="1"/>
</dbReference>
<dbReference type="InterPro" id="IPR050275">
    <property type="entry name" value="PGM_Phosphatase"/>
</dbReference>
<evidence type="ECO:0000256" key="1">
    <source>
        <dbReference type="PIRSR" id="PIRSR613078-2"/>
    </source>
</evidence>
<dbReference type="AlphaFoldDB" id="D5EG79"/>
<proteinExistence type="predicted"/>
<evidence type="ECO:0000313" key="2">
    <source>
        <dbReference type="EMBL" id="ADE57561.1"/>
    </source>
</evidence>
<dbReference type="STRING" id="572547.Amico_1444"/>
<feature type="binding site" evidence="1">
    <location>
        <begin position="14"/>
        <end position="21"/>
    </location>
    <ligand>
        <name>substrate</name>
    </ligand>
</feature>
<dbReference type="EMBL" id="CP001997">
    <property type="protein sequence ID" value="ADE57561.1"/>
    <property type="molecule type" value="Genomic_DNA"/>
</dbReference>
<sequence length="216" mass="24678">MATQYKHTTILLARHGECQGNREERFRGRIDYPLNERGLEQARDLGKAIIPFSPSAIYSSPLLRARQTASEIADACSKNEVMIHEGLNNIYFSSWEGRLKSEIAFEYSHEWNIWLTSPERLALPGAETLIEIQQRSFAALKELVVKHEGTTFVLVSHRTVLKPLIAACLGIPVPYFWKIHMDTASYSVLIYDPKRGYGLFCLNQTSHLKKVVTEWI</sequence>
<protein>
    <submittedName>
        <fullName evidence="2">Phosphoglycerate mutase</fullName>
    </submittedName>
</protein>